<protein>
    <submittedName>
        <fullName evidence="2">Uncharacterized protein</fullName>
    </submittedName>
</protein>
<feature type="signal peptide" evidence="1">
    <location>
        <begin position="1"/>
        <end position="16"/>
    </location>
</feature>
<sequence length="325" mass="35178">MIVKFAIVLLSTLARCAVLVESSSTRLGRAAQDIKAGGDGERQTNHLRKMKTVQGGESIAHHDGETINEADSSSFIPGLRALRGEDDSKNWNHGSYAVASKRSGNIKLNVPQDTQVGDTLFLFLSRTDGILPIRLDRWTRGAECFKSDNDQDHCLRASDCIQDDGPYCLRFRDGRMAGNGRDLGTVMFYRKVTGDDPGYWNIDLPGGTTTWAIITAITNVNEQRPIVSATGASCDRASDSVFSSVYGKKNDVLLLSQSFDDTASASDFKPPAGTSLFGWTRSDDEAGFLFGERLDHTGQTGKLITGGPGGSMCKDALLSVVVNRN</sequence>
<evidence type="ECO:0000313" key="3">
    <source>
        <dbReference type="Proteomes" id="UP001530315"/>
    </source>
</evidence>
<feature type="chain" id="PRO_5044800209" evidence="1">
    <location>
        <begin position="17"/>
        <end position="325"/>
    </location>
</feature>
<evidence type="ECO:0000313" key="2">
    <source>
        <dbReference type="EMBL" id="KAL3797058.1"/>
    </source>
</evidence>
<comment type="caution">
    <text evidence="2">The sequence shown here is derived from an EMBL/GenBank/DDBJ whole genome shotgun (WGS) entry which is preliminary data.</text>
</comment>
<keyword evidence="3" id="KW-1185">Reference proteome</keyword>
<dbReference type="Proteomes" id="UP001530315">
    <property type="component" value="Unassembled WGS sequence"/>
</dbReference>
<accession>A0ABD3Q9S9</accession>
<gene>
    <name evidence="2" type="ORF">ACHAW5_009644</name>
</gene>
<evidence type="ECO:0000256" key="1">
    <source>
        <dbReference type="SAM" id="SignalP"/>
    </source>
</evidence>
<organism evidence="2 3">
    <name type="scientific">Stephanodiscus triporus</name>
    <dbReference type="NCBI Taxonomy" id="2934178"/>
    <lineage>
        <taxon>Eukaryota</taxon>
        <taxon>Sar</taxon>
        <taxon>Stramenopiles</taxon>
        <taxon>Ochrophyta</taxon>
        <taxon>Bacillariophyta</taxon>
        <taxon>Coscinodiscophyceae</taxon>
        <taxon>Thalassiosirophycidae</taxon>
        <taxon>Stephanodiscales</taxon>
        <taxon>Stephanodiscaceae</taxon>
        <taxon>Stephanodiscus</taxon>
    </lineage>
</organism>
<dbReference type="EMBL" id="JALLAZ020000360">
    <property type="protein sequence ID" value="KAL3797058.1"/>
    <property type="molecule type" value="Genomic_DNA"/>
</dbReference>
<name>A0ABD3Q9S9_9STRA</name>
<reference evidence="2 3" key="1">
    <citation type="submission" date="2024-10" db="EMBL/GenBank/DDBJ databases">
        <title>Updated reference genomes for cyclostephanoid diatoms.</title>
        <authorList>
            <person name="Roberts W.R."/>
            <person name="Alverson A.J."/>
        </authorList>
    </citation>
    <scope>NUCLEOTIDE SEQUENCE [LARGE SCALE GENOMIC DNA]</scope>
    <source>
        <strain evidence="2 3">AJA276-08</strain>
    </source>
</reference>
<dbReference type="AlphaFoldDB" id="A0ABD3Q9S9"/>
<keyword evidence="1" id="KW-0732">Signal</keyword>
<proteinExistence type="predicted"/>